<dbReference type="Gene3D" id="3.30.750.24">
    <property type="entry name" value="STAS domain"/>
    <property type="match status" value="1"/>
</dbReference>
<evidence type="ECO:0000313" key="4">
    <source>
        <dbReference type="EMBL" id="ACL23216.1"/>
    </source>
</evidence>
<keyword evidence="2" id="KW-0812">Transmembrane</keyword>
<dbReference type="eggNOG" id="COG1366">
    <property type="taxonomic scope" value="Bacteria"/>
</dbReference>
<dbReference type="HOGENOM" id="CLU_061564_0_0_0"/>
<organism evidence="4 5">
    <name type="scientific">Chloroflexus aggregans (strain MD-66 / DSM 9485)</name>
    <dbReference type="NCBI Taxonomy" id="326427"/>
    <lineage>
        <taxon>Bacteria</taxon>
        <taxon>Bacillati</taxon>
        <taxon>Chloroflexota</taxon>
        <taxon>Chloroflexia</taxon>
        <taxon>Chloroflexales</taxon>
        <taxon>Chloroflexineae</taxon>
        <taxon>Chloroflexaceae</taxon>
        <taxon>Chloroflexus</taxon>
    </lineage>
</organism>
<reference evidence="4" key="1">
    <citation type="submission" date="2008-12" db="EMBL/GenBank/DDBJ databases">
        <title>Complete sequence of Chloroflexus aggregans DSM 9485.</title>
        <authorList>
            <consortium name="US DOE Joint Genome Institute"/>
            <person name="Lucas S."/>
            <person name="Copeland A."/>
            <person name="Lapidus A."/>
            <person name="Glavina del Rio T."/>
            <person name="Dalin E."/>
            <person name="Tice H."/>
            <person name="Pitluck S."/>
            <person name="Foster B."/>
            <person name="Larimer F."/>
            <person name="Land M."/>
            <person name="Hauser L."/>
            <person name="Kyrpides N."/>
            <person name="Mikhailova N."/>
            <person name="Bryant D."/>
            <person name="Richardson P."/>
        </authorList>
    </citation>
    <scope>NUCLEOTIDE SEQUENCE</scope>
    <source>
        <strain evidence="4">DSM 9485</strain>
    </source>
</reference>
<dbReference type="Pfam" id="PF01740">
    <property type="entry name" value="STAS"/>
    <property type="match status" value="1"/>
</dbReference>
<dbReference type="Proteomes" id="UP000002508">
    <property type="component" value="Chromosome"/>
</dbReference>
<evidence type="ECO:0000313" key="5">
    <source>
        <dbReference type="Proteomes" id="UP000002508"/>
    </source>
</evidence>
<dbReference type="RefSeq" id="WP_012615582.1">
    <property type="nucleotide sequence ID" value="NC_011831.1"/>
</dbReference>
<dbReference type="KEGG" id="cag:Cagg_0268"/>
<dbReference type="InterPro" id="IPR036513">
    <property type="entry name" value="STAS_dom_sf"/>
</dbReference>
<dbReference type="AlphaFoldDB" id="B8G2R2"/>
<feature type="transmembrane region" description="Helical" evidence="2">
    <location>
        <begin position="101"/>
        <end position="117"/>
    </location>
</feature>
<protein>
    <submittedName>
        <fullName evidence="4">Anti-sigma-factor antagonist</fullName>
    </submittedName>
</protein>
<accession>B8G2R2</accession>
<evidence type="ECO:0000256" key="1">
    <source>
        <dbReference type="SAM" id="Coils"/>
    </source>
</evidence>
<feature type="transmembrane region" description="Helical" evidence="2">
    <location>
        <begin position="76"/>
        <end position="95"/>
    </location>
</feature>
<dbReference type="InterPro" id="IPR002645">
    <property type="entry name" value="STAS_dom"/>
</dbReference>
<keyword evidence="5" id="KW-1185">Reference proteome</keyword>
<sequence>MLSTQHHPSQTDENRQLHQFLFWAVLTAVGAIVVYAVGWFLTAAPSLLLLTIGSIVLLILELYARWLNAHHATAAAVYLFCAAVAIFAIINVLAVPDFLPVLLLGPVIILIVAQPYLSRKALQIVSAAMVGLAITLTSLGVYVQLYMPIPPTIRNPILIALVTLTTIVLLVLIWQNDQRIMRVLQQREASNRELQAIRERLEEEVTERTRDLQHALAQLEAQVAEQRQMRLALEQQREVIHSLSVPVLPVNHATLVMPLVGALDEQRMTMVKQQALTAIQAMQARTFIIDVTGVPVIDHIIAGELVAIMRAIRLMGTKVVVAGIRPEVAESLVAAQIDLDRVQSFATLQDALQRAITDGQPAS</sequence>
<feature type="transmembrane region" description="Helical" evidence="2">
    <location>
        <begin position="157"/>
        <end position="174"/>
    </location>
</feature>
<gene>
    <name evidence="4" type="ordered locus">Cagg_0268</name>
</gene>
<dbReference type="STRING" id="326427.Cagg_0268"/>
<dbReference type="CDD" id="cd07041">
    <property type="entry name" value="STAS_RsbR_RsbS_like"/>
    <property type="match status" value="1"/>
</dbReference>
<dbReference type="PANTHER" id="PTHR33745">
    <property type="entry name" value="RSBT ANTAGONIST PROTEIN RSBS-RELATED"/>
    <property type="match status" value="1"/>
</dbReference>
<dbReference type="PANTHER" id="PTHR33745:SF1">
    <property type="entry name" value="RSBT ANTAGONIST PROTEIN RSBS"/>
    <property type="match status" value="1"/>
</dbReference>
<keyword evidence="2" id="KW-0472">Membrane</keyword>
<dbReference type="OrthoDB" id="149678at2"/>
<keyword evidence="2" id="KW-1133">Transmembrane helix</keyword>
<feature type="transmembrane region" description="Helical" evidence="2">
    <location>
        <begin position="20"/>
        <end position="41"/>
    </location>
</feature>
<dbReference type="SUPFAM" id="SSF52091">
    <property type="entry name" value="SpoIIaa-like"/>
    <property type="match status" value="1"/>
</dbReference>
<feature type="transmembrane region" description="Helical" evidence="2">
    <location>
        <begin position="124"/>
        <end position="145"/>
    </location>
</feature>
<dbReference type="EMBL" id="CP001337">
    <property type="protein sequence ID" value="ACL23216.1"/>
    <property type="molecule type" value="Genomic_DNA"/>
</dbReference>
<keyword evidence="1" id="KW-0175">Coiled coil</keyword>
<proteinExistence type="predicted"/>
<evidence type="ECO:0000259" key="3">
    <source>
        <dbReference type="PROSITE" id="PS50801"/>
    </source>
</evidence>
<dbReference type="PROSITE" id="PS50801">
    <property type="entry name" value="STAS"/>
    <property type="match status" value="1"/>
</dbReference>
<dbReference type="InterPro" id="IPR051932">
    <property type="entry name" value="Bact_StressResp_Reg"/>
</dbReference>
<name>B8G2R2_CHLAD</name>
<evidence type="ECO:0000256" key="2">
    <source>
        <dbReference type="SAM" id="Phobius"/>
    </source>
</evidence>
<feature type="transmembrane region" description="Helical" evidence="2">
    <location>
        <begin position="47"/>
        <end position="64"/>
    </location>
</feature>
<dbReference type="eggNOG" id="COG4191">
    <property type="taxonomic scope" value="Bacteria"/>
</dbReference>
<feature type="coiled-coil region" evidence="1">
    <location>
        <begin position="180"/>
        <end position="236"/>
    </location>
</feature>
<feature type="domain" description="STAS" evidence="3">
    <location>
        <begin position="244"/>
        <end position="355"/>
    </location>
</feature>